<accession>A0A8S4R9A7</accession>
<sequence length="89" mass="10172">MRRTVEELKQREAEVAICGAQSSEKVWTLGYQGAGKRSVGRPPTRWTDDIKRDAVSRWIQAAPNRGIWSSLQKTCPVVDVYRFILLHSE</sequence>
<protein>
    <submittedName>
        <fullName evidence="1">Jg13396 protein</fullName>
    </submittedName>
</protein>
<evidence type="ECO:0000313" key="2">
    <source>
        <dbReference type="Proteomes" id="UP000838756"/>
    </source>
</evidence>
<proteinExistence type="predicted"/>
<name>A0A8S4R9A7_9NEOP</name>
<dbReference type="OrthoDB" id="407509at2759"/>
<comment type="caution">
    <text evidence="1">The sequence shown here is derived from an EMBL/GenBank/DDBJ whole genome shotgun (WGS) entry which is preliminary data.</text>
</comment>
<gene>
    <name evidence="1" type="primary">jg13396</name>
    <name evidence="1" type="ORF">PAEG_LOCUS11445</name>
</gene>
<evidence type="ECO:0000313" key="1">
    <source>
        <dbReference type="EMBL" id="CAH2233474.1"/>
    </source>
</evidence>
<reference evidence="1" key="1">
    <citation type="submission" date="2022-03" db="EMBL/GenBank/DDBJ databases">
        <authorList>
            <person name="Lindestad O."/>
        </authorList>
    </citation>
    <scope>NUCLEOTIDE SEQUENCE</scope>
</reference>
<organism evidence="1 2">
    <name type="scientific">Pararge aegeria aegeria</name>
    <dbReference type="NCBI Taxonomy" id="348720"/>
    <lineage>
        <taxon>Eukaryota</taxon>
        <taxon>Metazoa</taxon>
        <taxon>Ecdysozoa</taxon>
        <taxon>Arthropoda</taxon>
        <taxon>Hexapoda</taxon>
        <taxon>Insecta</taxon>
        <taxon>Pterygota</taxon>
        <taxon>Neoptera</taxon>
        <taxon>Endopterygota</taxon>
        <taxon>Lepidoptera</taxon>
        <taxon>Glossata</taxon>
        <taxon>Ditrysia</taxon>
        <taxon>Papilionoidea</taxon>
        <taxon>Nymphalidae</taxon>
        <taxon>Satyrinae</taxon>
        <taxon>Satyrini</taxon>
        <taxon>Parargina</taxon>
        <taxon>Pararge</taxon>
    </lineage>
</organism>
<keyword evidence="2" id="KW-1185">Reference proteome</keyword>
<dbReference type="Proteomes" id="UP000838756">
    <property type="component" value="Unassembled WGS sequence"/>
</dbReference>
<dbReference type="EMBL" id="CAKXAJ010024969">
    <property type="protein sequence ID" value="CAH2233474.1"/>
    <property type="molecule type" value="Genomic_DNA"/>
</dbReference>
<dbReference type="AlphaFoldDB" id="A0A8S4R9A7"/>